<proteinExistence type="predicted"/>
<name>A0A6G1LHS5_9PEZI</name>
<accession>A0A6G1LHS5</accession>
<evidence type="ECO:0000256" key="1">
    <source>
        <dbReference type="SAM" id="SignalP"/>
    </source>
</evidence>
<keyword evidence="3" id="KW-1185">Reference proteome</keyword>
<evidence type="ECO:0000313" key="2">
    <source>
        <dbReference type="EMBL" id="KAF2772119.1"/>
    </source>
</evidence>
<keyword evidence="1" id="KW-0732">Signal</keyword>
<dbReference type="AlphaFoldDB" id="A0A6G1LHS5"/>
<organism evidence="2 3">
    <name type="scientific">Teratosphaeria nubilosa</name>
    <dbReference type="NCBI Taxonomy" id="161662"/>
    <lineage>
        <taxon>Eukaryota</taxon>
        <taxon>Fungi</taxon>
        <taxon>Dikarya</taxon>
        <taxon>Ascomycota</taxon>
        <taxon>Pezizomycotina</taxon>
        <taxon>Dothideomycetes</taxon>
        <taxon>Dothideomycetidae</taxon>
        <taxon>Mycosphaerellales</taxon>
        <taxon>Teratosphaeriaceae</taxon>
        <taxon>Teratosphaeria</taxon>
    </lineage>
</organism>
<gene>
    <name evidence="2" type="ORF">EJ03DRAFT_334332</name>
</gene>
<protein>
    <recommendedName>
        <fullName evidence="4">Secreted protein</fullName>
    </recommendedName>
</protein>
<dbReference type="EMBL" id="ML995816">
    <property type="protein sequence ID" value="KAF2772119.1"/>
    <property type="molecule type" value="Genomic_DNA"/>
</dbReference>
<sequence length="123" mass="13468">MKLYHLLSTALLLASQASAAYENDTYYARCRCTDAQGNPTVTITQAVCPVFRFLAALDRPGEVCVVTGIDGIKGEAFATRHGVTKRDQSLLMCAPSKYKDPATAAQSGLETLYCWDKTSNRKR</sequence>
<feature type="signal peptide" evidence="1">
    <location>
        <begin position="1"/>
        <end position="19"/>
    </location>
</feature>
<evidence type="ECO:0008006" key="4">
    <source>
        <dbReference type="Google" id="ProtNLM"/>
    </source>
</evidence>
<dbReference type="Proteomes" id="UP000799436">
    <property type="component" value="Unassembled WGS sequence"/>
</dbReference>
<feature type="chain" id="PRO_5026109976" description="Secreted protein" evidence="1">
    <location>
        <begin position="20"/>
        <end position="123"/>
    </location>
</feature>
<evidence type="ECO:0000313" key="3">
    <source>
        <dbReference type="Proteomes" id="UP000799436"/>
    </source>
</evidence>
<reference evidence="2" key="1">
    <citation type="journal article" date="2020" name="Stud. Mycol.">
        <title>101 Dothideomycetes genomes: a test case for predicting lifestyles and emergence of pathogens.</title>
        <authorList>
            <person name="Haridas S."/>
            <person name="Albert R."/>
            <person name="Binder M."/>
            <person name="Bloem J."/>
            <person name="Labutti K."/>
            <person name="Salamov A."/>
            <person name="Andreopoulos B."/>
            <person name="Baker S."/>
            <person name="Barry K."/>
            <person name="Bills G."/>
            <person name="Bluhm B."/>
            <person name="Cannon C."/>
            <person name="Castanera R."/>
            <person name="Culley D."/>
            <person name="Daum C."/>
            <person name="Ezra D."/>
            <person name="Gonzalez J."/>
            <person name="Henrissat B."/>
            <person name="Kuo A."/>
            <person name="Liang C."/>
            <person name="Lipzen A."/>
            <person name="Lutzoni F."/>
            <person name="Magnuson J."/>
            <person name="Mondo S."/>
            <person name="Nolan M."/>
            <person name="Ohm R."/>
            <person name="Pangilinan J."/>
            <person name="Park H.-J."/>
            <person name="Ramirez L."/>
            <person name="Alfaro M."/>
            <person name="Sun H."/>
            <person name="Tritt A."/>
            <person name="Yoshinaga Y."/>
            <person name="Zwiers L.-H."/>
            <person name="Turgeon B."/>
            <person name="Goodwin S."/>
            <person name="Spatafora J."/>
            <person name="Crous P."/>
            <person name="Grigoriev I."/>
        </authorList>
    </citation>
    <scope>NUCLEOTIDE SEQUENCE</scope>
    <source>
        <strain evidence="2">CBS 116005</strain>
    </source>
</reference>